<dbReference type="GO" id="GO:0016209">
    <property type="term" value="F:antioxidant activity"/>
    <property type="evidence" value="ECO:0007669"/>
    <property type="project" value="InterPro"/>
</dbReference>
<keyword evidence="2" id="KW-0238">DNA-binding</keyword>
<accession>A0A4Q5IXS1</accession>
<dbReference type="CDD" id="cd03017">
    <property type="entry name" value="PRX_BCP"/>
    <property type="match status" value="1"/>
</dbReference>
<dbReference type="InterPro" id="IPR013766">
    <property type="entry name" value="Thioredoxin_domain"/>
</dbReference>
<dbReference type="InterPro" id="IPR036249">
    <property type="entry name" value="Thioredoxin-like_sf"/>
</dbReference>
<dbReference type="SUPFAM" id="SSF46785">
    <property type="entry name" value="Winged helix' DNA-binding domain"/>
    <property type="match status" value="1"/>
</dbReference>
<dbReference type="Gene3D" id="1.10.10.10">
    <property type="entry name" value="Winged helix-like DNA-binding domain superfamily/Winged helix DNA-binding domain"/>
    <property type="match status" value="1"/>
</dbReference>
<comment type="caution">
    <text evidence="6">The sequence shown here is derived from an EMBL/GenBank/DDBJ whole genome shotgun (WGS) entry which is preliminary data.</text>
</comment>
<keyword evidence="1" id="KW-0805">Transcription regulation</keyword>
<evidence type="ECO:0000313" key="6">
    <source>
        <dbReference type="EMBL" id="RYU10783.1"/>
    </source>
</evidence>
<dbReference type="OrthoDB" id="9792527at2"/>
<dbReference type="EMBL" id="SDPU01000028">
    <property type="protein sequence ID" value="RYU10783.1"/>
    <property type="molecule type" value="Genomic_DNA"/>
</dbReference>
<dbReference type="Gene3D" id="3.40.30.10">
    <property type="entry name" value="Glutaredoxin"/>
    <property type="match status" value="1"/>
</dbReference>
<keyword evidence="7" id="KW-1185">Reference proteome</keyword>
<evidence type="ECO:0000256" key="2">
    <source>
        <dbReference type="ARBA" id="ARBA00023125"/>
    </source>
</evidence>
<dbReference type="Pfam" id="PF00578">
    <property type="entry name" value="AhpC-TSA"/>
    <property type="match status" value="1"/>
</dbReference>
<name>A0A4Q5IXS1_9ACTN</name>
<protein>
    <submittedName>
        <fullName evidence="6">Redoxin domain-containing protein</fullName>
    </submittedName>
</protein>
<dbReference type="GO" id="GO:0003677">
    <property type="term" value="F:DNA binding"/>
    <property type="evidence" value="ECO:0007669"/>
    <property type="project" value="UniProtKB-KW"/>
</dbReference>
<sequence length="292" mass="31192">MRRDDLTDATCGIAQALGVVGDWWTFLVVREVAGGTTRFDGIQAALGISRRALTERLTHLVEHGVLVRTPYSERPPRHDYLLTAKGEGLLPVLLALQEFGDRHVLGDGAVTATAAASSAEAQRVHDLVGHRVADVGLPAHTGDEVRLRPAEGWRVVYFFPGAFAPGAQAYPAGWGDIPGAAGCTLESTTYATHHDEFVAAGAEVVGVSSQRTDQQAAFAEHAGLPFRLLSDVDLRVGTAMRLPAFRVAGTDRYKRQTLLLDPTGTVRHAQMPITDPAGSVTEMLSAVRELAG</sequence>
<gene>
    <name evidence="6" type="ORF">ETU37_16190</name>
</gene>
<dbReference type="GO" id="GO:0016491">
    <property type="term" value="F:oxidoreductase activity"/>
    <property type="evidence" value="ECO:0007669"/>
    <property type="project" value="InterPro"/>
</dbReference>
<evidence type="ECO:0000313" key="7">
    <source>
        <dbReference type="Proteomes" id="UP000291189"/>
    </source>
</evidence>
<organism evidence="6 7">
    <name type="scientific">Nocardioides iriomotensis</name>
    <dbReference type="NCBI Taxonomy" id="715784"/>
    <lineage>
        <taxon>Bacteria</taxon>
        <taxon>Bacillati</taxon>
        <taxon>Actinomycetota</taxon>
        <taxon>Actinomycetes</taxon>
        <taxon>Propionibacteriales</taxon>
        <taxon>Nocardioidaceae</taxon>
        <taxon>Nocardioides</taxon>
    </lineage>
</organism>
<feature type="domain" description="Thioredoxin" evidence="5">
    <location>
        <begin position="126"/>
        <end position="292"/>
    </location>
</feature>
<dbReference type="RefSeq" id="WP_129988374.1">
    <property type="nucleotide sequence ID" value="NZ_SDPU01000028.1"/>
</dbReference>
<dbReference type="InterPro" id="IPR002577">
    <property type="entry name" value="HTH_HxlR"/>
</dbReference>
<dbReference type="InterPro" id="IPR036390">
    <property type="entry name" value="WH_DNA-bd_sf"/>
</dbReference>
<evidence type="ECO:0000259" key="4">
    <source>
        <dbReference type="PROSITE" id="PS51118"/>
    </source>
</evidence>
<dbReference type="SUPFAM" id="SSF52833">
    <property type="entry name" value="Thioredoxin-like"/>
    <property type="match status" value="1"/>
</dbReference>
<reference evidence="6 7" key="1">
    <citation type="submission" date="2019-01" db="EMBL/GenBank/DDBJ databases">
        <title>Nocardioides guangzhouensis sp. nov., an actinobacterium isolated from soil.</title>
        <authorList>
            <person name="Fu Y."/>
            <person name="Cai Y."/>
            <person name="Lin Z."/>
            <person name="Chen P."/>
        </authorList>
    </citation>
    <scope>NUCLEOTIDE SEQUENCE [LARGE SCALE GENOMIC DNA]</scope>
    <source>
        <strain evidence="6 7">NBRC 105384</strain>
    </source>
</reference>
<evidence type="ECO:0000256" key="1">
    <source>
        <dbReference type="ARBA" id="ARBA00023015"/>
    </source>
</evidence>
<dbReference type="PANTHER" id="PTHR33204:SF18">
    <property type="entry name" value="TRANSCRIPTIONAL REGULATORY PROTEIN"/>
    <property type="match status" value="1"/>
</dbReference>
<dbReference type="AlphaFoldDB" id="A0A4Q5IXS1"/>
<dbReference type="PROSITE" id="PS51118">
    <property type="entry name" value="HTH_HXLR"/>
    <property type="match status" value="1"/>
</dbReference>
<evidence type="ECO:0000259" key="5">
    <source>
        <dbReference type="PROSITE" id="PS51352"/>
    </source>
</evidence>
<keyword evidence="3" id="KW-0804">Transcription</keyword>
<feature type="domain" description="HTH hxlR-type" evidence="4">
    <location>
        <begin position="11"/>
        <end position="108"/>
    </location>
</feature>
<proteinExistence type="predicted"/>
<dbReference type="InterPro" id="IPR036388">
    <property type="entry name" value="WH-like_DNA-bd_sf"/>
</dbReference>
<dbReference type="Pfam" id="PF01638">
    <property type="entry name" value="HxlR"/>
    <property type="match status" value="1"/>
</dbReference>
<dbReference type="InterPro" id="IPR000866">
    <property type="entry name" value="AhpC/TSA"/>
</dbReference>
<dbReference type="Proteomes" id="UP000291189">
    <property type="component" value="Unassembled WGS sequence"/>
</dbReference>
<evidence type="ECO:0000256" key="3">
    <source>
        <dbReference type="ARBA" id="ARBA00023163"/>
    </source>
</evidence>
<dbReference type="PANTHER" id="PTHR33204">
    <property type="entry name" value="TRANSCRIPTIONAL REGULATOR, MARR FAMILY"/>
    <property type="match status" value="1"/>
</dbReference>
<dbReference type="PROSITE" id="PS51352">
    <property type="entry name" value="THIOREDOXIN_2"/>
    <property type="match status" value="1"/>
</dbReference>